<name>G2NTE0_STRV4</name>
<dbReference type="Gene3D" id="1.20.1260.20">
    <property type="entry name" value="PPE superfamily"/>
    <property type="match status" value="1"/>
</dbReference>
<dbReference type="EMBL" id="CP002994">
    <property type="protein sequence ID" value="AEM81788.1"/>
    <property type="molecule type" value="Genomic_DNA"/>
</dbReference>
<dbReference type="AlphaFoldDB" id="G2NTE0"/>
<dbReference type="KEGG" id="svl:Strvi_2054"/>
<accession>G2NTE0</accession>
<protein>
    <submittedName>
        <fullName evidence="1">Uncharacterized protein</fullName>
    </submittedName>
</protein>
<evidence type="ECO:0000313" key="2">
    <source>
        <dbReference type="Proteomes" id="UP000008703"/>
    </source>
</evidence>
<keyword evidence="2" id="KW-1185">Reference proteome</keyword>
<dbReference type="RefSeq" id="WP_014055294.1">
    <property type="nucleotide sequence ID" value="NC_015957.1"/>
</dbReference>
<proteinExistence type="predicted"/>
<organism evidence="1 2">
    <name type="scientific">Streptomyces violaceusniger (strain Tu 4113)</name>
    <dbReference type="NCBI Taxonomy" id="653045"/>
    <lineage>
        <taxon>Bacteria</taxon>
        <taxon>Bacillati</taxon>
        <taxon>Actinomycetota</taxon>
        <taxon>Actinomycetes</taxon>
        <taxon>Kitasatosporales</taxon>
        <taxon>Streptomycetaceae</taxon>
        <taxon>Streptomyces</taxon>
        <taxon>Streptomyces violaceusniger group</taxon>
    </lineage>
</organism>
<gene>
    <name evidence="1" type="ORF">Strvi_2054</name>
</gene>
<dbReference type="eggNOG" id="COG1570">
    <property type="taxonomic scope" value="Bacteria"/>
</dbReference>
<dbReference type="InterPro" id="IPR038332">
    <property type="entry name" value="PPE_sf"/>
</dbReference>
<sequence length="765" mass="83281">MTLDYATIRDVDLTALSEAVSKWRNLPGNFDTVATSFRTDVTKGLRDSDWHGESADAAFAKFDIVEKQFQAASDEAKDVYLLLHDAHEKFSSAQKRLHSIAKEITEYTAQDKNGKSHQLLKIGVDGTVYVDPPEDFDGNAAALQKGYLETTRAYNQRVKSAIMDASDADDTLHWALTQDHNGRKPGFDSDTFHSVKDAEKGREQAKEDADKALHLADLGGANLSLEQLAQLNDFLAKHEGDPYFTEKFATGLGPKGTLKFWAGVYNAHQGNIPKGDAEELRKLQTTLGLTLASATHSNSDAMKAWKDDVIAEGRHQFITDPTKTSVGPYGYQIMSSLLRHGKYDSTFLNRYGDSLVDFERHTSAPNLWASGGQLYEDLNFDLRKNDDGKDPMTGFLEALGHNHDASTQFFKSEDHFDYLTGSGDNPRIWPQDNAEYVPNPDQKQKLPGFDSLGKALEAAATGHDAGTPPTAAHAVHSRDEAKIMHQIVTKMSENTDLVRPGMADSLGRISAEYMPDIHRAIDPNTGGNETLFPIKGAEAKLSERDVTRFLHTVGQDPDGYAAVNLGQHNYTANLIEYQASHPDAYINGLSDDRQEATQRMIQSVSRDAGEIEGIIGAGRDYALEHKIVESDDSYNTALGKAGTWGGSLVGVGIGLGTSQFTGPGGAFAGAILGTASTEIINGIVAPQDSEALEKAVYRNGADYETLKNDTVTTTRYAIGATQGLDHRDVGLFQSAAADSVESGFGDARDGVKKYFQGETSRLPKD</sequence>
<reference evidence="1" key="1">
    <citation type="submission" date="2011-08" db="EMBL/GenBank/DDBJ databases">
        <title>Complete sequence of chromosome of Streptomyces violaceusniger Tu 4113.</title>
        <authorList>
            <consortium name="US DOE Joint Genome Institute"/>
            <person name="Lucas S."/>
            <person name="Han J."/>
            <person name="Lapidus A."/>
            <person name="Cheng J.-F."/>
            <person name="Goodwin L."/>
            <person name="Pitluck S."/>
            <person name="Peters L."/>
            <person name="Ivanova N."/>
            <person name="Daligault H."/>
            <person name="Detter J.C."/>
            <person name="Han C."/>
            <person name="Tapia R."/>
            <person name="Land M."/>
            <person name="Hauser L."/>
            <person name="Kyrpides N."/>
            <person name="Ivanova N."/>
            <person name="Pagani I."/>
            <person name="Hagen A."/>
            <person name="Katz L."/>
            <person name="Fiedler H.-P."/>
            <person name="Keasling J."/>
            <person name="Fortman J."/>
            <person name="Woyke T."/>
        </authorList>
    </citation>
    <scope>NUCLEOTIDE SEQUENCE [LARGE SCALE GENOMIC DNA]</scope>
    <source>
        <strain evidence="1">Tu 4113</strain>
    </source>
</reference>
<evidence type="ECO:0000313" key="1">
    <source>
        <dbReference type="EMBL" id="AEM81788.1"/>
    </source>
</evidence>
<dbReference type="HOGENOM" id="CLU_020583_0_0_11"/>
<dbReference type="Proteomes" id="UP000008703">
    <property type="component" value="Chromosome"/>
</dbReference>